<dbReference type="PROSITE" id="PS50075">
    <property type="entry name" value="CARRIER"/>
    <property type="match status" value="1"/>
</dbReference>
<reference evidence="2 3" key="1">
    <citation type="submission" date="2018-08" db="EMBL/GenBank/DDBJ databases">
        <title>A genome reference for cultivated species of the human gut microbiota.</title>
        <authorList>
            <person name="Zou Y."/>
            <person name="Xue W."/>
            <person name="Luo G."/>
        </authorList>
    </citation>
    <scope>NUCLEOTIDE SEQUENCE [LARGE SCALE GENOMIC DNA]</scope>
    <source>
        <strain evidence="2 3">AF39-6AC</strain>
    </source>
</reference>
<dbReference type="AlphaFoldDB" id="A0A415HFS8"/>
<gene>
    <name evidence="2" type="ORF">DW042_19910</name>
</gene>
<dbReference type="Gene3D" id="1.10.1200.10">
    <property type="entry name" value="ACP-like"/>
    <property type="match status" value="1"/>
</dbReference>
<organism evidence="2 3">
    <name type="scientific">Bacteroides xylanisolvens</name>
    <dbReference type="NCBI Taxonomy" id="371601"/>
    <lineage>
        <taxon>Bacteria</taxon>
        <taxon>Pseudomonadati</taxon>
        <taxon>Bacteroidota</taxon>
        <taxon>Bacteroidia</taxon>
        <taxon>Bacteroidales</taxon>
        <taxon>Bacteroidaceae</taxon>
        <taxon>Bacteroides</taxon>
    </lineage>
</organism>
<evidence type="ECO:0000259" key="1">
    <source>
        <dbReference type="PROSITE" id="PS50075"/>
    </source>
</evidence>
<dbReference type="Pfam" id="PF00550">
    <property type="entry name" value="PP-binding"/>
    <property type="match status" value="1"/>
</dbReference>
<protein>
    <submittedName>
        <fullName evidence="2">Acyl carrier protein</fullName>
    </submittedName>
</protein>
<dbReference type="Proteomes" id="UP000284417">
    <property type="component" value="Unassembled WGS sequence"/>
</dbReference>
<proteinExistence type="predicted"/>
<dbReference type="SUPFAM" id="SSF47336">
    <property type="entry name" value="ACP-like"/>
    <property type="match status" value="1"/>
</dbReference>
<sequence length="81" mass="9385">MELTEIYKQLEIILIEITGDETLHVDENTTTDEISGWSSLVQTHLIVKVEHYFNCRLTLRDIMLIKKNISTIANLIAEKIK</sequence>
<comment type="caution">
    <text evidence="2">The sequence shown here is derived from an EMBL/GenBank/DDBJ whole genome shotgun (WGS) entry which is preliminary data.</text>
</comment>
<accession>A0A415HFS8</accession>
<evidence type="ECO:0000313" key="3">
    <source>
        <dbReference type="Proteomes" id="UP000284417"/>
    </source>
</evidence>
<dbReference type="InterPro" id="IPR036736">
    <property type="entry name" value="ACP-like_sf"/>
</dbReference>
<dbReference type="RefSeq" id="WP_118408482.1">
    <property type="nucleotide sequence ID" value="NZ_QROC01000033.1"/>
</dbReference>
<feature type="domain" description="Carrier" evidence="1">
    <location>
        <begin position="1"/>
        <end position="81"/>
    </location>
</feature>
<evidence type="ECO:0000313" key="2">
    <source>
        <dbReference type="EMBL" id="RHK91525.1"/>
    </source>
</evidence>
<dbReference type="EMBL" id="QROC01000033">
    <property type="protein sequence ID" value="RHK91525.1"/>
    <property type="molecule type" value="Genomic_DNA"/>
</dbReference>
<name>A0A415HFS8_9BACE</name>
<dbReference type="InterPro" id="IPR009081">
    <property type="entry name" value="PP-bd_ACP"/>
</dbReference>